<accession>A0A926DDF1</accession>
<evidence type="ECO:0000256" key="5">
    <source>
        <dbReference type="SAM" id="Phobius"/>
    </source>
</evidence>
<keyword evidence="7" id="KW-1185">Reference proteome</keyword>
<dbReference type="Proteomes" id="UP000620366">
    <property type="component" value="Unassembled WGS sequence"/>
</dbReference>
<evidence type="ECO:0000256" key="1">
    <source>
        <dbReference type="ARBA" id="ARBA00004141"/>
    </source>
</evidence>
<reference evidence="6" key="1">
    <citation type="submission" date="2020-08" db="EMBL/GenBank/DDBJ databases">
        <title>Genome public.</title>
        <authorList>
            <person name="Liu C."/>
            <person name="Sun Q."/>
        </authorList>
    </citation>
    <scope>NUCLEOTIDE SEQUENCE</scope>
    <source>
        <strain evidence="6">BX7</strain>
    </source>
</reference>
<organism evidence="6 7">
    <name type="scientific">Feifania hominis</name>
    <dbReference type="NCBI Taxonomy" id="2763660"/>
    <lineage>
        <taxon>Bacteria</taxon>
        <taxon>Bacillati</taxon>
        <taxon>Bacillota</taxon>
        <taxon>Clostridia</taxon>
        <taxon>Eubacteriales</taxon>
        <taxon>Feifaniaceae</taxon>
        <taxon>Feifania</taxon>
    </lineage>
</organism>
<evidence type="ECO:0000256" key="4">
    <source>
        <dbReference type="ARBA" id="ARBA00023136"/>
    </source>
</evidence>
<keyword evidence="3 5" id="KW-1133">Transmembrane helix</keyword>
<protein>
    <submittedName>
        <fullName evidence="6">Energy-coupling factor transporter transmembrane protein EcfT</fullName>
    </submittedName>
</protein>
<feature type="transmembrane region" description="Helical" evidence="5">
    <location>
        <begin position="261"/>
        <end position="284"/>
    </location>
</feature>
<keyword evidence="4 5" id="KW-0472">Membrane</keyword>
<feature type="transmembrane region" description="Helical" evidence="5">
    <location>
        <begin position="128"/>
        <end position="147"/>
    </location>
</feature>
<dbReference type="RefSeq" id="WP_249299541.1">
    <property type="nucleotide sequence ID" value="NZ_JACRSP010000002.1"/>
</dbReference>
<feature type="transmembrane region" description="Helical" evidence="5">
    <location>
        <begin position="16"/>
        <end position="43"/>
    </location>
</feature>
<evidence type="ECO:0000313" key="7">
    <source>
        <dbReference type="Proteomes" id="UP000620366"/>
    </source>
</evidence>
<keyword evidence="2 5" id="KW-0812">Transmembrane</keyword>
<feature type="transmembrane region" description="Helical" evidence="5">
    <location>
        <begin position="95"/>
        <end position="116"/>
    </location>
</feature>
<comment type="caution">
    <text evidence="6">The sequence shown here is derived from an EMBL/GenBank/DDBJ whole genome shotgun (WGS) entry which is preliminary data.</text>
</comment>
<sequence>MRDGFGSFHPAVNFCYFIAVIALSMFTVHPVLLAVSLGAALLYGVLLQGREALRFALRVLLPMFVLCVAVNPLFNHRGVTVLGYFAGGNPLTLESLWYGAAAGGMLVCILMWFHCYNIVMTSEKFIHLFGRVIPALSLVFSMVLRFVPRYRRQIGEIAAARRCIGRDAGKGRLMERIRSGLSIVSIMTTWALEHSIETADSMRARGYGLPGRTSFGLWRFTRRDAALLAGIAVLTAATAACMSTGLLSARYFPAIQIGGSGVFSLLGMIGFALLCLIPPAAAVLEELQWNRSLSKI</sequence>
<gene>
    <name evidence="6" type="ORF">H8695_03710</name>
</gene>
<comment type="subcellular location">
    <subcellularLocation>
        <location evidence="1">Membrane</location>
        <topology evidence="1">Multi-pass membrane protein</topology>
    </subcellularLocation>
</comment>
<dbReference type="EMBL" id="JACRSP010000002">
    <property type="protein sequence ID" value="MBC8535797.1"/>
    <property type="molecule type" value="Genomic_DNA"/>
</dbReference>
<feature type="transmembrane region" description="Helical" evidence="5">
    <location>
        <begin position="55"/>
        <end position="75"/>
    </location>
</feature>
<dbReference type="CDD" id="cd16914">
    <property type="entry name" value="EcfT"/>
    <property type="match status" value="1"/>
</dbReference>
<name>A0A926DDF1_9FIRM</name>
<dbReference type="InterPro" id="IPR003339">
    <property type="entry name" value="ABC/ECF_trnsptr_transmembrane"/>
</dbReference>
<evidence type="ECO:0000256" key="3">
    <source>
        <dbReference type="ARBA" id="ARBA00022989"/>
    </source>
</evidence>
<feature type="transmembrane region" description="Helical" evidence="5">
    <location>
        <begin position="225"/>
        <end position="249"/>
    </location>
</feature>
<evidence type="ECO:0000256" key="2">
    <source>
        <dbReference type="ARBA" id="ARBA00022692"/>
    </source>
</evidence>
<dbReference type="AlphaFoldDB" id="A0A926DDF1"/>
<dbReference type="GO" id="GO:0005886">
    <property type="term" value="C:plasma membrane"/>
    <property type="evidence" value="ECO:0007669"/>
    <property type="project" value="UniProtKB-ARBA"/>
</dbReference>
<evidence type="ECO:0000313" key="6">
    <source>
        <dbReference type="EMBL" id="MBC8535797.1"/>
    </source>
</evidence>
<proteinExistence type="predicted"/>